<organism evidence="5 6">
    <name type="scientific">Pseudomonas fluorescens</name>
    <dbReference type="NCBI Taxonomy" id="294"/>
    <lineage>
        <taxon>Bacteria</taxon>
        <taxon>Pseudomonadati</taxon>
        <taxon>Pseudomonadota</taxon>
        <taxon>Gammaproteobacteria</taxon>
        <taxon>Pseudomonadales</taxon>
        <taxon>Pseudomonadaceae</taxon>
        <taxon>Pseudomonas</taxon>
    </lineage>
</organism>
<dbReference type="Pfam" id="PF01380">
    <property type="entry name" value="SIS"/>
    <property type="match status" value="1"/>
</dbReference>
<protein>
    <submittedName>
        <fullName evidence="5">RpiR family transcriptional regulator</fullName>
    </submittedName>
</protein>
<dbReference type="SUPFAM" id="SSF53697">
    <property type="entry name" value="SIS domain"/>
    <property type="match status" value="1"/>
</dbReference>
<accession>A0A1T2Y2R1</accession>
<dbReference type="PROSITE" id="PS51071">
    <property type="entry name" value="HTH_RPIR"/>
    <property type="match status" value="1"/>
</dbReference>
<dbReference type="OrthoDB" id="9814005at2"/>
<evidence type="ECO:0000259" key="4">
    <source>
        <dbReference type="PROSITE" id="PS51071"/>
    </source>
</evidence>
<evidence type="ECO:0000256" key="2">
    <source>
        <dbReference type="ARBA" id="ARBA00023125"/>
    </source>
</evidence>
<dbReference type="GO" id="GO:0097367">
    <property type="term" value="F:carbohydrate derivative binding"/>
    <property type="evidence" value="ECO:0007669"/>
    <property type="project" value="InterPro"/>
</dbReference>
<dbReference type="InterPro" id="IPR009057">
    <property type="entry name" value="Homeodomain-like_sf"/>
</dbReference>
<feature type="domain" description="HTH rpiR-type" evidence="4">
    <location>
        <begin position="4"/>
        <end position="80"/>
    </location>
</feature>
<dbReference type="PANTHER" id="PTHR30514:SF18">
    <property type="entry name" value="RPIR-FAMILY TRANSCRIPTIONAL REGULATOR"/>
    <property type="match status" value="1"/>
</dbReference>
<dbReference type="Gene3D" id="3.40.50.10490">
    <property type="entry name" value="Glucose-6-phosphate isomerase like protein, domain 1"/>
    <property type="match status" value="1"/>
</dbReference>
<dbReference type="PANTHER" id="PTHR30514">
    <property type="entry name" value="GLUCOKINASE"/>
    <property type="match status" value="1"/>
</dbReference>
<dbReference type="GO" id="GO:0003700">
    <property type="term" value="F:DNA-binding transcription factor activity"/>
    <property type="evidence" value="ECO:0007669"/>
    <property type="project" value="InterPro"/>
</dbReference>
<dbReference type="AlphaFoldDB" id="A0A1T2Y2R1"/>
<dbReference type="Gene3D" id="1.10.10.10">
    <property type="entry name" value="Winged helix-like DNA-binding domain superfamily/Winged helix DNA-binding domain"/>
    <property type="match status" value="1"/>
</dbReference>
<dbReference type="GO" id="GO:1901135">
    <property type="term" value="P:carbohydrate derivative metabolic process"/>
    <property type="evidence" value="ECO:0007669"/>
    <property type="project" value="InterPro"/>
</dbReference>
<sequence length="291" mass="32121">MDRERLCAQLKQQFDTFPRQERAAASFILDNPHEVAVMSMRDLSRLANVPPSTMTRLAKRVGMAGYDELREVFIDSLRGHNSAYGSRAHDLVELKQRVGAHRVIEDMANNAIEQIQLMCSQDNLESISRAVALLAGARQVYCLGMRSSFGVAFQFSHVASYFAKNVRLVEGAGESGVMSIINQTSPKDVALVCSLPRYSRRLITLTNYLHQQGVRVIAITDSVTSPTARLAAATIIVKNQTPSFYDTIVPAMLVSEILVALMSASSSQNTEASVTHTEEQLLSLGEWWDLG</sequence>
<dbReference type="InterPro" id="IPR000281">
    <property type="entry name" value="HTH_RpiR"/>
</dbReference>
<dbReference type="SUPFAM" id="SSF46689">
    <property type="entry name" value="Homeodomain-like"/>
    <property type="match status" value="1"/>
</dbReference>
<dbReference type="InterPro" id="IPR047640">
    <property type="entry name" value="RpiR-like"/>
</dbReference>
<comment type="caution">
    <text evidence="5">The sequence shown here is derived from an EMBL/GenBank/DDBJ whole genome shotgun (WGS) entry which is preliminary data.</text>
</comment>
<keyword evidence="3" id="KW-0804">Transcription</keyword>
<name>A0A1T2Y2R1_PSEFL</name>
<dbReference type="InterPro" id="IPR035472">
    <property type="entry name" value="RpiR-like_SIS"/>
</dbReference>
<dbReference type="Proteomes" id="UP000190965">
    <property type="component" value="Unassembled WGS sequence"/>
</dbReference>
<evidence type="ECO:0000256" key="1">
    <source>
        <dbReference type="ARBA" id="ARBA00023015"/>
    </source>
</evidence>
<evidence type="ECO:0000313" key="6">
    <source>
        <dbReference type="Proteomes" id="UP000190965"/>
    </source>
</evidence>
<dbReference type="InterPro" id="IPR046348">
    <property type="entry name" value="SIS_dom_sf"/>
</dbReference>
<dbReference type="EMBL" id="MSDF01000052">
    <property type="protein sequence ID" value="OPA86356.1"/>
    <property type="molecule type" value="Genomic_DNA"/>
</dbReference>
<gene>
    <name evidence="5" type="ORF">BFW87_25510</name>
</gene>
<dbReference type="RefSeq" id="WP_078742723.1">
    <property type="nucleotide sequence ID" value="NZ_MSDF01000052.1"/>
</dbReference>
<dbReference type="GO" id="GO:0003677">
    <property type="term" value="F:DNA binding"/>
    <property type="evidence" value="ECO:0007669"/>
    <property type="project" value="UniProtKB-KW"/>
</dbReference>
<dbReference type="InterPro" id="IPR036388">
    <property type="entry name" value="WH-like_DNA-bd_sf"/>
</dbReference>
<proteinExistence type="predicted"/>
<reference evidence="5 6" key="1">
    <citation type="submission" date="2016-12" db="EMBL/GenBank/DDBJ databases">
        <title>Draft genome sequences of seven strains of Pseudomonas fluorescens that produce 4-formylaminooxyvinylglycine.</title>
        <authorList>
            <person name="Okrent R.A."/>
            <person name="Manning V.A."/>
            <person name="Trippe K.M."/>
        </authorList>
    </citation>
    <scope>NUCLEOTIDE SEQUENCE [LARGE SCALE GENOMIC DNA]</scope>
    <source>
        <strain evidence="5 6">P5A</strain>
    </source>
</reference>
<dbReference type="CDD" id="cd05013">
    <property type="entry name" value="SIS_RpiR"/>
    <property type="match status" value="1"/>
</dbReference>
<keyword evidence="1" id="KW-0805">Transcription regulation</keyword>
<dbReference type="Pfam" id="PF01418">
    <property type="entry name" value="HTH_6"/>
    <property type="match status" value="1"/>
</dbReference>
<keyword evidence="2" id="KW-0238">DNA-binding</keyword>
<dbReference type="InterPro" id="IPR001347">
    <property type="entry name" value="SIS_dom"/>
</dbReference>
<evidence type="ECO:0000313" key="5">
    <source>
        <dbReference type="EMBL" id="OPA86356.1"/>
    </source>
</evidence>
<evidence type="ECO:0000256" key="3">
    <source>
        <dbReference type="ARBA" id="ARBA00023163"/>
    </source>
</evidence>